<reference evidence="1" key="1">
    <citation type="submission" date="2021-06" db="EMBL/GenBank/DDBJ databases">
        <authorList>
            <person name="Kallberg Y."/>
            <person name="Tangrot J."/>
            <person name="Rosling A."/>
        </authorList>
    </citation>
    <scope>NUCLEOTIDE SEQUENCE</scope>
    <source>
        <strain evidence="1">FL966</strain>
    </source>
</reference>
<dbReference type="AlphaFoldDB" id="A0A9N9INP7"/>
<evidence type="ECO:0000313" key="1">
    <source>
        <dbReference type="EMBL" id="CAG8743298.1"/>
    </source>
</evidence>
<organism evidence="1 2">
    <name type="scientific">Cetraspora pellucida</name>
    <dbReference type="NCBI Taxonomy" id="1433469"/>
    <lineage>
        <taxon>Eukaryota</taxon>
        <taxon>Fungi</taxon>
        <taxon>Fungi incertae sedis</taxon>
        <taxon>Mucoromycota</taxon>
        <taxon>Glomeromycotina</taxon>
        <taxon>Glomeromycetes</taxon>
        <taxon>Diversisporales</taxon>
        <taxon>Gigasporaceae</taxon>
        <taxon>Cetraspora</taxon>
    </lineage>
</organism>
<name>A0A9N9INP7_9GLOM</name>
<dbReference type="Proteomes" id="UP000789759">
    <property type="component" value="Unassembled WGS sequence"/>
</dbReference>
<evidence type="ECO:0000313" key="2">
    <source>
        <dbReference type="Proteomes" id="UP000789759"/>
    </source>
</evidence>
<keyword evidence="2" id="KW-1185">Reference proteome</keyword>
<accession>A0A9N9INP7</accession>
<sequence>WHTKSQKYKQKLKAKLRDVQNRGAGESSQFAIMCFIAKLQQSLG</sequence>
<comment type="caution">
    <text evidence="1">The sequence shown here is derived from an EMBL/GenBank/DDBJ whole genome shotgun (WGS) entry which is preliminary data.</text>
</comment>
<feature type="non-terminal residue" evidence="1">
    <location>
        <position position="44"/>
    </location>
</feature>
<gene>
    <name evidence="1" type="ORF">CPELLU_LOCUS14210</name>
</gene>
<protein>
    <submittedName>
        <fullName evidence="1">17599_t:CDS:1</fullName>
    </submittedName>
</protein>
<proteinExistence type="predicted"/>
<dbReference type="EMBL" id="CAJVQA010016474">
    <property type="protein sequence ID" value="CAG8743298.1"/>
    <property type="molecule type" value="Genomic_DNA"/>
</dbReference>